<feature type="chain" id="PRO_5002050367" evidence="1">
    <location>
        <begin position="24"/>
        <end position="100"/>
    </location>
</feature>
<reference evidence="2" key="1">
    <citation type="journal article" date="2014" name="PLoS ONE">
        <title>Transcriptome-Based Identification of ABC Transporters in the Western Tarnished Plant Bug Lygus hesperus.</title>
        <authorList>
            <person name="Hull J.J."/>
            <person name="Chaney K."/>
            <person name="Geib S.M."/>
            <person name="Fabrick J.A."/>
            <person name="Brent C.S."/>
            <person name="Walsh D."/>
            <person name="Lavine L.C."/>
        </authorList>
    </citation>
    <scope>NUCLEOTIDE SEQUENCE</scope>
</reference>
<dbReference type="AlphaFoldDB" id="A0A0A9W3H3"/>
<name>A0A0A9W3H3_LYGHE</name>
<gene>
    <name evidence="2" type="primary">mshB</name>
    <name evidence="2" type="ORF">CM83_19771</name>
</gene>
<proteinExistence type="predicted"/>
<keyword evidence="1" id="KW-0732">Signal</keyword>
<feature type="non-terminal residue" evidence="2">
    <location>
        <position position="1"/>
    </location>
</feature>
<reference evidence="2" key="2">
    <citation type="submission" date="2014-07" db="EMBL/GenBank/DDBJ databases">
        <authorList>
            <person name="Hull J."/>
        </authorList>
    </citation>
    <scope>NUCLEOTIDE SEQUENCE</scope>
</reference>
<evidence type="ECO:0000256" key="1">
    <source>
        <dbReference type="SAM" id="SignalP"/>
    </source>
</evidence>
<sequence length="100" mass="10940">GNTSFGIFLFIWCFFSKFKLVKPKPPSSLFIQVSPQSQSLHSNRVENNNDLIGCELGCGGEIVTRNCQMRQAKNSSGGLVIYDLVQTSLKVTVDGPACIL</sequence>
<protein>
    <submittedName>
        <fullName evidence="2">1D-myo-inositol 2-acetamido-2-deoxy-alpha-D-glucopyranoside deacetylase</fullName>
    </submittedName>
</protein>
<evidence type="ECO:0000313" key="2">
    <source>
        <dbReference type="EMBL" id="JAG00998.1"/>
    </source>
</evidence>
<accession>A0A0A9W3H3</accession>
<dbReference type="EMBL" id="GBHO01042606">
    <property type="protein sequence ID" value="JAG00998.1"/>
    <property type="molecule type" value="Transcribed_RNA"/>
</dbReference>
<feature type="signal peptide" evidence="1">
    <location>
        <begin position="1"/>
        <end position="23"/>
    </location>
</feature>
<organism evidence="2">
    <name type="scientific">Lygus hesperus</name>
    <name type="common">Western plant bug</name>
    <dbReference type="NCBI Taxonomy" id="30085"/>
    <lineage>
        <taxon>Eukaryota</taxon>
        <taxon>Metazoa</taxon>
        <taxon>Ecdysozoa</taxon>
        <taxon>Arthropoda</taxon>
        <taxon>Hexapoda</taxon>
        <taxon>Insecta</taxon>
        <taxon>Pterygota</taxon>
        <taxon>Neoptera</taxon>
        <taxon>Paraneoptera</taxon>
        <taxon>Hemiptera</taxon>
        <taxon>Heteroptera</taxon>
        <taxon>Panheteroptera</taxon>
        <taxon>Cimicomorpha</taxon>
        <taxon>Miridae</taxon>
        <taxon>Mirini</taxon>
        <taxon>Lygus</taxon>
    </lineage>
</organism>